<evidence type="ECO:0000313" key="5">
    <source>
        <dbReference type="EMBL" id="OQP57949.1"/>
    </source>
</evidence>
<dbReference type="EMBL" id="LVYD01000106">
    <property type="protein sequence ID" value="OQP57949.1"/>
    <property type="molecule type" value="Genomic_DNA"/>
</dbReference>
<dbReference type="GO" id="GO:0043565">
    <property type="term" value="F:sequence-specific DNA binding"/>
    <property type="evidence" value="ECO:0007669"/>
    <property type="project" value="InterPro"/>
</dbReference>
<dbReference type="GO" id="GO:0003700">
    <property type="term" value="F:DNA-binding transcription factor activity"/>
    <property type="evidence" value="ECO:0007669"/>
    <property type="project" value="InterPro"/>
</dbReference>
<name>A0A1V9FHU6_9BACT</name>
<dbReference type="InterPro" id="IPR020449">
    <property type="entry name" value="Tscrpt_reg_AraC-type_HTH"/>
</dbReference>
<dbReference type="InterPro" id="IPR018060">
    <property type="entry name" value="HTH_AraC"/>
</dbReference>
<proteinExistence type="predicted"/>
<evidence type="ECO:0000313" key="6">
    <source>
        <dbReference type="Proteomes" id="UP000192796"/>
    </source>
</evidence>
<dbReference type="PANTHER" id="PTHR43280:SF32">
    <property type="entry name" value="TRANSCRIPTIONAL REGULATORY PROTEIN"/>
    <property type="match status" value="1"/>
</dbReference>
<dbReference type="SUPFAM" id="SSF46689">
    <property type="entry name" value="Homeodomain-like"/>
    <property type="match status" value="1"/>
</dbReference>
<dbReference type="Proteomes" id="UP000192796">
    <property type="component" value="Unassembled WGS sequence"/>
</dbReference>
<evidence type="ECO:0000256" key="1">
    <source>
        <dbReference type="ARBA" id="ARBA00023015"/>
    </source>
</evidence>
<accession>A0A1V9FHU6</accession>
<keyword evidence="6" id="KW-1185">Reference proteome</keyword>
<gene>
    <name evidence="5" type="ORF">A3860_39605</name>
</gene>
<feature type="domain" description="HTH araC/xylS-type" evidence="4">
    <location>
        <begin position="211"/>
        <end position="303"/>
    </location>
</feature>
<dbReference type="SMART" id="SM00342">
    <property type="entry name" value="HTH_ARAC"/>
    <property type="match status" value="1"/>
</dbReference>
<keyword evidence="2" id="KW-0238">DNA-binding</keyword>
<evidence type="ECO:0000259" key="4">
    <source>
        <dbReference type="PROSITE" id="PS01124"/>
    </source>
</evidence>
<dbReference type="Pfam" id="PF12833">
    <property type="entry name" value="HTH_18"/>
    <property type="match status" value="1"/>
</dbReference>
<dbReference type="RefSeq" id="WP_081155481.1">
    <property type="nucleotide sequence ID" value="NZ_LVYD01000106.1"/>
</dbReference>
<dbReference type="PROSITE" id="PS01124">
    <property type="entry name" value="HTH_ARAC_FAMILY_2"/>
    <property type="match status" value="1"/>
</dbReference>
<keyword evidence="3" id="KW-0804">Transcription</keyword>
<evidence type="ECO:0000256" key="3">
    <source>
        <dbReference type="ARBA" id="ARBA00023163"/>
    </source>
</evidence>
<reference evidence="5 6" key="1">
    <citation type="submission" date="2016-03" db="EMBL/GenBank/DDBJ databases">
        <title>Niastella vici sp. nov., isolated from farmland soil.</title>
        <authorList>
            <person name="Chen L."/>
            <person name="Wang D."/>
            <person name="Yang S."/>
            <person name="Wang G."/>
        </authorList>
    </citation>
    <scope>NUCLEOTIDE SEQUENCE [LARGE SCALE GENOMIC DNA]</scope>
    <source>
        <strain evidence="5 6">DJ57</strain>
    </source>
</reference>
<sequence length="304" mass="35528">MSDLIKIQTISQVHDFFGLEKPKHPLVSVLKIINKFRQMGLSKIHYSIDLYQITFKSVNCADLRYGRNSYDYQDGALLFVGPGQTLQIAIDEENPRSDYDSWTLLFHPDLIRRSELGRKIDDYTFFTYNVNEALHLSEDEKKTLQEIISRIEIEYSQNIDRHSQELIVSQIKLLLDYCNRYYDRQFHTRSNLNKDVAGDFEQLLKDYFNSDNLSQKGIPSVKYFGDALNLSPYYLSDLLKKETGRNTQEHIHLYLIEKAKTALLNSNESVSQIAYDLGFEYPQHFSKVFKNKTGMSPKEYGKEI</sequence>
<dbReference type="Gene3D" id="1.10.10.60">
    <property type="entry name" value="Homeodomain-like"/>
    <property type="match status" value="2"/>
</dbReference>
<dbReference type="PANTHER" id="PTHR43280">
    <property type="entry name" value="ARAC-FAMILY TRANSCRIPTIONAL REGULATOR"/>
    <property type="match status" value="1"/>
</dbReference>
<protein>
    <submittedName>
        <fullName evidence="5">Transcriptional regulator</fullName>
    </submittedName>
</protein>
<dbReference type="AlphaFoldDB" id="A0A1V9FHU6"/>
<comment type="caution">
    <text evidence="5">The sequence shown here is derived from an EMBL/GenBank/DDBJ whole genome shotgun (WGS) entry which is preliminary data.</text>
</comment>
<keyword evidence="1" id="KW-0805">Transcription regulation</keyword>
<evidence type="ECO:0000256" key="2">
    <source>
        <dbReference type="ARBA" id="ARBA00023125"/>
    </source>
</evidence>
<dbReference type="PRINTS" id="PR00032">
    <property type="entry name" value="HTHARAC"/>
</dbReference>
<organism evidence="5 6">
    <name type="scientific">Niastella vici</name>
    <dbReference type="NCBI Taxonomy" id="1703345"/>
    <lineage>
        <taxon>Bacteria</taxon>
        <taxon>Pseudomonadati</taxon>
        <taxon>Bacteroidota</taxon>
        <taxon>Chitinophagia</taxon>
        <taxon>Chitinophagales</taxon>
        <taxon>Chitinophagaceae</taxon>
        <taxon>Niastella</taxon>
    </lineage>
</organism>
<dbReference type="InterPro" id="IPR009057">
    <property type="entry name" value="Homeodomain-like_sf"/>
</dbReference>
<dbReference type="STRING" id="1703345.A3860_39605"/>
<dbReference type="OrthoDB" id="9816214at2"/>